<proteinExistence type="predicted"/>
<feature type="compositionally biased region" description="Polar residues" evidence="2">
    <location>
        <begin position="826"/>
        <end position="836"/>
    </location>
</feature>
<feature type="compositionally biased region" description="Low complexity" evidence="2">
    <location>
        <begin position="1037"/>
        <end position="1049"/>
    </location>
</feature>
<sequence>MPRATHQFSGELTKESRQEMYGIAKKKFDNTNPSPSSSSVKRLNNKQLELFNKLLQELNKNLAQISKNIRRPNLLFKLFEREKKVEDSKVLKEHIYKTLDNEAMESPCENIVPICDPKTGKLYTDHKLRQKVKEILDQLTSWTELKDAISNAFKNSSEIDLFDGADSTGTTPFYCSNKSTPREVKEKSKKKGSLRRLLSSLKWYEKSVPHEHIKQLVEARRSLDLHFPMTSENGINPESSFFGRSKSVQIQYNNNSSKAGIEPGIDNEQSNTLNEPVLQRLATQRRDSNPNSMANRFEQKMRQDLKNNSGFHFAQGRHSFGASSSTNPADLNPLRRSLSMRSNSSISNRINKINKISQTEEEQITEGRGRSFDQTNSMRRSLKLLQRSSSGRLNQNVSQRMIKSPNLYENTIFEEEITEDDSELCEAKWHKIEHGLMHINDEQLKHNLLDHFRRVNYLLQFVILQSTLYFHTEYELKGTKSAQIINICMYIPFLTVLFIVHVVELHAGISRSSSAAAADFSKAKPFPNGPGKLEKSKSKRTAHRLSNEIMGDRTRQDLKNNSGFDFAQGRRSFGASSSTNPADLNPLSRSLSMRSNSSISNRINKINKISQIEEKEITENKVASEQTLTLIDTFDDQKSEIFKDLLNELNQNLEQIDKQKLKWSADKKKNDYDKQKKDLETIKNKESPCEEILPLSAKGKEYKKIKEILDKLTSWNELKRSFSNDDDAESSTAGQSPFYSSTESNAGEVKEKEKKKGGFFNKMSSFLTNSKKKSQSKENHLEEFLKKHESLVPAQHLDKARKSLDLFSPKNSPSGNSKNKTESRTQSELTPKASSSAVEKFGKFFRSSAVSVSTTQKTADKKQEQKGGRKVPMLQQLPTKMGDDVSNSIYVRSKSVSVPKEASSSKLGTEQSVGSSGPVLKRASSRRRNSTPIIPNNNFLDSMEKEESETKSTKNPQKGQSRNSEPTERKRVSFELTTDQKEGLLEDELEKRYKPKHQLTLSRALSTREVGGGHKKADEGRRSSDNRNSINEKLLKLPRSSTLSTSSSMRMSQLRFTTFTNFSPIEEERNVEENPFELPFGKSNDRKSEIIEENVQPFPPPNPREIGIINSSANNLLSKGHRRSFELPKENSPQLSRSLSVRLEPMSVRVNKSKLYANSLEEEGVVKDGVLCKANWNLIEDRLNYFGEDKELKHQLFHRFRRANYFLQFVILLSTLYRQSDYALKGKNSKQEMRAKIINDENMLNISKQLFMDERNQLSDMIKAFKNLIKNEIDLLVAEADGSRCPVEKSNEKNCSILCWSSVCLLRRRRPRPSHQAPSILMVPFPPPLEVNSDGSIEDSWQSPPAASSSNEHRRKQVSKGRKATEQQMPNKNEMDGFPTKKKKPISTHDKLKFLFEYF</sequence>
<feature type="compositionally biased region" description="Polar residues" evidence="2">
    <location>
        <begin position="955"/>
        <end position="964"/>
    </location>
</feature>
<evidence type="ECO:0000256" key="1">
    <source>
        <dbReference type="SAM" id="Coils"/>
    </source>
</evidence>
<feature type="compositionally biased region" description="Basic residues" evidence="2">
    <location>
        <begin position="1353"/>
        <end position="1362"/>
    </location>
</feature>
<dbReference type="Proteomes" id="UP001620626">
    <property type="component" value="Unassembled WGS sequence"/>
</dbReference>
<keyword evidence="4" id="KW-1185">Reference proteome</keyword>
<feature type="compositionally biased region" description="Polar residues" evidence="2">
    <location>
        <begin position="930"/>
        <end position="940"/>
    </location>
</feature>
<reference evidence="3 4" key="1">
    <citation type="submission" date="2024-10" db="EMBL/GenBank/DDBJ databases">
        <authorList>
            <person name="Kim D."/>
        </authorList>
    </citation>
    <scope>NUCLEOTIDE SEQUENCE [LARGE SCALE GENOMIC DNA]</scope>
    <source>
        <strain evidence="3">BH-2024</strain>
    </source>
</reference>
<accession>A0ABD2KC13</accession>
<feature type="compositionally biased region" description="Polar residues" evidence="2">
    <location>
        <begin position="1333"/>
        <end position="1350"/>
    </location>
</feature>
<evidence type="ECO:0000313" key="4">
    <source>
        <dbReference type="Proteomes" id="UP001620626"/>
    </source>
</evidence>
<gene>
    <name evidence="3" type="ORF">niasHT_021931</name>
</gene>
<evidence type="ECO:0000256" key="2">
    <source>
        <dbReference type="SAM" id="MobiDB-lite"/>
    </source>
</evidence>
<feature type="compositionally biased region" description="Basic and acidic residues" evidence="2">
    <location>
        <begin position="942"/>
        <end position="952"/>
    </location>
</feature>
<feature type="compositionally biased region" description="Polar residues" evidence="2">
    <location>
        <begin position="730"/>
        <end position="745"/>
    </location>
</feature>
<feature type="compositionally biased region" description="Polar residues" evidence="2">
    <location>
        <begin position="848"/>
        <end position="857"/>
    </location>
</feature>
<feature type="coiled-coil region" evidence="1">
    <location>
        <begin position="639"/>
        <end position="685"/>
    </location>
</feature>
<organism evidence="3 4">
    <name type="scientific">Heterodera trifolii</name>
    <dbReference type="NCBI Taxonomy" id="157864"/>
    <lineage>
        <taxon>Eukaryota</taxon>
        <taxon>Metazoa</taxon>
        <taxon>Ecdysozoa</taxon>
        <taxon>Nematoda</taxon>
        <taxon>Chromadorea</taxon>
        <taxon>Rhabditida</taxon>
        <taxon>Tylenchina</taxon>
        <taxon>Tylenchomorpha</taxon>
        <taxon>Tylenchoidea</taxon>
        <taxon>Heteroderidae</taxon>
        <taxon>Heteroderinae</taxon>
        <taxon>Heterodera</taxon>
    </lineage>
</organism>
<evidence type="ECO:0000313" key="3">
    <source>
        <dbReference type="EMBL" id="KAL3100223.1"/>
    </source>
</evidence>
<feature type="region of interest" description="Disordered" evidence="2">
    <location>
        <begin position="723"/>
        <end position="754"/>
    </location>
</feature>
<comment type="caution">
    <text evidence="3">The sequence shown here is derived from an EMBL/GenBank/DDBJ whole genome shotgun (WGS) entry which is preliminary data.</text>
</comment>
<feature type="region of interest" description="Disordered" evidence="2">
    <location>
        <begin position="799"/>
        <end position="836"/>
    </location>
</feature>
<feature type="region of interest" description="Disordered" evidence="2">
    <location>
        <begin position="1333"/>
        <end position="1385"/>
    </location>
</feature>
<feature type="compositionally biased region" description="Basic and acidic residues" evidence="2">
    <location>
        <begin position="965"/>
        <end position="992"/>
    </location>
</feature>
<dbReference type="EMBL" id="JBICBT010000797">
    <property type="protein sequence ID" value="KAL3100223.1"/>
    <property type="molecule type" value="Genomic_DNA"/>
</dbReference>
<feature type="region of interest" description="Disordered" evidence="2">
    <location>
        <begin position="848"/>
        <end position="1049"/>
    </location>
</feature>
<feature type="compositionally biased region" description="Low complexity" evidence="2">
    <location>
        <begin position="808"/>
        <end position="818"/>
    </location>
</feature>
<feature type="compositionally biased region" description="Basic and acidic residues" evidence="2">
    <location>
        <begin position="858"/>
        <end position="867"/>
    </location>
</feature>
<feature type="compositionally biased region" description="Polar residues" evidence="2">
    <location>
        <begin position="885"/>
        <end position="915"/>
    </location>
</feature>
<feature type="region of interest" description="Disordered" evidence="2">
    <location>
        <begin position="526"/>
        <end position="593"/>
    </location>
</feature>
<feature type="region of interest" description="Disordered" evidence="2">
    <location>
        <begin position="358"/>
        <end position="377"/>
    </location>
</feature>
<name>A0ABD2KC13_9BILA</name>
<keyword evidence="1" id="KW-0175">Coiled coil</keyword>
<feature type="compositionally biased region" description="Basic and acidic residues" evidence="2">
    <location>
        <begin position="1011"/>
        <end position="1025"/>
    </location>
</feature>
<protein>
    <submittedName>
        <fullName evidence="3">Uncharacterized protein</fullName>
    </submittedName>
</protein>